<dbReference type="RefSeq" id="WP_007128296.1">
    <property type="nucleotide sequence ID" value="NZ_JAGGKI010000006.1"/>
</dbReference>
<gene>
    <name evidence="2" type="ORF">J2Z18_002701</name>
</gene>
<dbReference type="EMBL" id="JAGGKI010000006">
    <property type="protein sequence ID" value="MBP1893598.1"/>
    <property type="molecule type" value="Genomic_DNA"/>
</dbReference>
<sequence length="124" mass="14345">MNKGFSHCLQIFPTDNIGETARFYENIGFRAVPYMDAAEPHICLYRDSVEIVLTMTDQEVVPNRLRYGSGYDAYLISFNQKEMEEELSRAGVKIVRPLDVTDYNNHEFVFEDIDGRWIAVGNKQ</sequence>
<evidence type="ECO:0000259" key="1">
    <source>
        <dbReference type="PROSITE" id="PS51819"/>
    </source>
</evidence>
<dbReference type="SUPFAM" id="SSF54593">
    <property type="entry name" value="Glyoxalase/Bleomycin resistance protein/Dihydroxybiphenyl dioxygenase"/>
    <property type="match status" value="1"/>
</dbReference>
<dbReference type="Proteomes" id="UP000706926">
    <property type="component" value="Unassembled WGS sequence"/>
</dbReference>
<name>A0ABS4FBK0_9BACL</name>
<comment type="caution">
    <text evidence="2">The sequence shown here is derived from an EMBL/GenBank/DDBJ whole genome shotgun (WGS) entry which is preliminary data.</text>
</comment>
<dbReference type="PROSITE" id="PS51819">
    <property type="entry name" value="VOC"/>
    <property type="match status" value="1"/>
</dbReference>
<accession>A0ABS4FBK0</accession>
<evidence type="ECO:0000313" key="2">
    <source>
        <dbReference type="EMBL" id="MBP1893598.1"/>
    </source>
</evidence>
<dbReference type="GO" id="GO:0016829">
    <property type="term" value="F:lyase activity"/>
    <property type="evidence" value="ECO:0007669"/>
    <property type="project" value="UniProtKB-KW"/>
</dbReference>
<dbReference type="Pfam" id="PF00903">
    <property type="entry name" value="Glyoxalase"/>
    <property type="match status" value="1"/>
</dbReference>
<evidence type="ECO:0000313" key="3">
    <source>
        <dbReference type="Proteomes" id="UP000706926"/>
    </source>
</evidence>
<dbReference type="InterPro" id="IPR004360">
    <property type="entry name" value="Glyas_Fos-R_dOase_dom"/>
</dbReference>
<protein>
    <submittedName>
        <fullName evidence="2">Lactoylglutathione lyase</fullName>
    </submittedName>
</protein>
<organism evidence="2 3">
    <name type="scientific">Paenibacillus lactis</name>
    <dbReference type="NCBI Taxonomy" id="228574"/>
    <lineage>
        <taxon>Bacteria</taxon>
        <taxon>Bacillati</taxon>
        <taxon>Bacillota</taxon>
        <taxon>Bacilli</taxon>
        <taxon>Bacillales</taxon>
        <taxon>Paenibacillaceae</taxon>
        <taxon>Paenibacillus</taxon>
    </lineage>
</organism>
<reference evidence="2 3" key="1">
    <citation type="submission" date="2021-03" db="EMBL/GenBank/DDBJ databases">
        <title>Genomic Encyclopedia of Type Strains, Phase IV (KMG-IV): sequencing the most valuable type-strain genomes for metagenomic binning, comparative biology and taxonomic classification.</title>
        <authorList>
            <person name="Goeker M."/>
        </authorList>
    </citation>
    <scope>NUCLEOTIDE SEQUENCE [LARGE SCALE GENOMIC DNA]</scope>
    <source>
        <strain evidence="2 3">DSM 15596</strain>
    </source>
</reference>
<feature type="domain" description="VOC" evidence="1">
    <location>
        <begin position="4"/>
        <end position="123"/>
    </location>
</feature>
<keyword evidence="2" id="KW-0456">Lyase</keyword>
<dbReference type="InterPro" id="IPR037523">
    <property type="entry name" value="VOC_core"/>
</dbReference>
<keyword evidence="3" id="KW-1185">Reference proteome</keyword>
<dbReference type="Gene3D" id="3.10.180.10">
    <property type="entry name" value="2,3-Dihydroxybiphenyl 1,2-Dioxygenase, domain 1"/>
    <property type="match status" value="1"/>
</dbReference>
<proteinExistence type="predicted"/>
<dbReference type="GeneID" id="95404682"/>
<dbReference type="InterPro" id="IPR029068">
    <property type="entry name" value="Glyas_Bleomycin-R_OHBP_Dase"/>
</dbReference>